<keyword evidence="3" id="KW-1185">Reference proteome</keyword>
<reference evidence="2 3" key="1">
    <citation type="submission" date="2023-08" db="EMBL/GenBank/DDBJ databases">
        <title>Implementing the SeqCode for naming new Mesorhizobium species isolated from Vachellia karroo root nodules.</title>
        <authorList>
            <person name="Van Lill M."/>
        </authorList>
    </citation>
    <scope>NUCLEOTIDE SEQUENCE [LARGE SCALE GENOMIC DNA]</scope>
    <source>
        <strain evidence="2 3">VK24D</strain>
    </source>
</reference>
<feature type="region of interest" description="Disordered" evidence="1">
    <location>
        <begin position="1"/>
        <end position="30"/>
    </location>
</feature>
<dbReference type="Proteomes" id="UP001287059">
    <property type="component" value="Unassembled WGS sequence"/>
</dbReference>
<gene>
    <name evidence="2" type="ORF">RFN28_03360</name>
</gene>
<feature type="compositionally biased region" description="Basic and acidic residues" evidence="1">
    <location>
        <begin position="15"/>
        <end position="24"/>
    </location>
</feature>
<accession>A0ABU4XT10</accession>
<protein>
    <submittedName>
        <fullName evidence="2">Uncharacterized protein</fullName>
    </submittedName>
</protein>
<evidence type="ECO:0000313" key="3">
    <source>
        <dbReference type="Proteomes" id="UP001287059"/>
    </source>
</evidence>
<evidence type="ECO:0000313" key="2">
    <source>
        <dbReference type="EMBL" id="MDX8477516.1"/>
    </source>
</evidence>
<sequence>MRKSTKRSPGADLPKLQKGDDKARATTGNKRLAEQIRKVLAKHYASKYRVR</sequence>
<name>A0ABU4XT10_9HYPH</name>
<evidence type="ECO:0000256" key="1">
    <source>
        <dbReference type="SAM" id="MobiDB-lite"/>
    </source>
</evidence>
<dbReference type="RefSeq" id="WP_320285957.1">
    <property type="nucleotide sequence ID" value="NZ_JAVIIW010000003.1"/>
</dbReference>
<dbReference type="EMBL" id="JAVIIW010000003">
    <property type="protein sequence ID" value="MDX8477516.1"/>
    <property type="molecule type" value="Genomic_DNA"/>
</dbReference>
<comment type="caution">
    <text evidence="2">The sequence shown here is derived from an EMBL/GenBank/DDBJ whole genome shotgun (WGS) entry which is preliminary data.</text>
</comment>
<organism evidence="2 3">
    <name type="scientific">Mesorhizobium album</name>
    <dbReference type="NCBI Taxonomy" id="3072314"/>
    <lineage>
        <taxon>Bacteria</taxon>
        <taxon>Pseudomonadati</taxon>
        <taxon>Pseudomonadota</taxon>
        <taxon>Alphaproteobacteria</taxon>
        <taxon>Hyphomicrobiales</taxon>
        <taxon>Phyllobacteriaceae</taxon>
        <taxon>Mesorhizobium</taxon>
    </lineage>
</organism>
<proteinExistence type="predicted"/>